<protein>
    <recommendedName>
        <fullName evidence="5">DUF4168 domain-containing protein</fullName>
    </recommendedName>
</protein>
<accession>A0A5C7B833</accession>
<sequence length="136" mass="16297">MKTLLISIFCSVIFISNGFSQAAEEKQRLKYEAEMEQKKKEYINDFVTTLKVDDFQKEIIKQQMESYFEEFKKINMLGLQEFERKTYVQNLDDSHFSDLKAMITEDQMSKIMNALKGKWDPKEEEKKKKRKKKNKS</sequence>
<evidence type="ECO:0000313" key="4">
    <source>
        <dbReference type="Proteomes" id="UP000321938"/>
    </source>
</evidence>
<evidence type="ECO:0000313" key="3">
    <source>
        <dbReference type="EMBL" id="TXE17291.1"/>
    </source>
</evidence>
<dbReference type="RefSeq" id="WP_028871251.1">
    <property type="nucleotide sequence ID" value="NZ_VOSB01000013.1"/>
</dbReference>
<feature type="compositionally biased region" description="Basic residues" evidence="1">
    <location>
        <begin position="127"/>
        <end position="136"/>
    </location>
</feature>
<comment type="caution">
    <text evidence="3">The sequence shown here is derived from an EMBL/GenBank/DDBJ whole genome shotgun (WGS) entry which is preliminary data.</text>
</comment>
<keyword evidence="4" id="KW-1185">Reference proteome</keyword>
<feature type="compositionally biased region" description="Basic and acidic residues" evidence="1">
    <location>
        <begin position="117"/>
        <end position="126"/>
    </location>
</feature>
<feature type="chain" id="PRO_5023076734" description="DUF4168 domain-containing protein" evidence="2">
    <location>
        <begin position="23"/>
        <end position="136"/>
    </location>
</feature>
<name>A0A5C7B833_9FLAO</name>
<evidence type="ECO:0000256" key="2">
    <source>
        <dbReference type="SAM" id="SignalP"/>
    </source>
</evidence>
<dbReference type="AlphaFoldDB" id="A0A5C7B833"/>
<dbReference type="OrthoDB" id="1135024at2"/>
<proteinExistence type="predicted"/>
<dbReference type="EMBL" id="VOSB01000013">
    <property type="protein sequence ID" value="TXE17291.1"/>
    <property type="molecule type" value="Genomic_DNA"/>
</dbReference>
<evidence type="ECO:0000256" key="1">
    <source>
        <dbReference type="SAM" id="MobiDB-lite"/>
    </source>
</evidence>
<dbReference type="STRING" id="1123037.GCA_000425305_01246"/>
<dbReference type="Proteomes" id="UP000321938">
    <property type="component" value="Unassembled WGS sequence"/>
</dbReference>
<feature type="region of interest" description="Disordered" evidence="1">
    <location>
        <begin position="114"/>
        <end position="136"/>
    </location>
</feature>
<keyword evidence="2" id="KW-0732">Signal</keyword>
<evidence type="ECO:0008006" key="5">
    <source>
        <dbReference type="Google" id="ProtNLM"/>
    </source>
</evidence>
<reference evidence="3 4" key="1">
    <citation type="submission" date="2019-08" db="EMBL/GenBank/DDBJ databases">
        <title>Genome of Psychroserpens burtonensis ACAM 167.</title>
        <authorList>
            <person name="Bowman J.P."/>
        </authorList>
    </citation>
    <scope>NUCLEOTIDE SEQUENCE [LARGE SCALE GENOMIC DNA]</scope>
    <source>
        <strain evidence="3 4">ACAM 167</strain>
    </source>
</reference>
<organism evidence="3 4">
    <name type="scientific">Psychroserpens burtonensis</name>
    <dbReference type="NCBI Taxonomy" id="49278"/>
    <lineage>
        <taxon>Bacteria</taxon>
        <taxon>Pseudomonadati</taxon>
        <taxon>Bacteroidota</taxon>
        <taxon>Flavobacteriia</taxon>
        <taxon>Flavobacteriales</taxon>
        <taxon>Flavobacteriaceae</taxon>
        <taxon>Psychroserpens</taxon>
    </lineage>
</organism>
<feature type="signal peptide" evidence="2">
    <location>
        <begin position="1"/>
        <end position="22"/>
    </location>
</feature>
<gene>
    <name evidence="3" type="ORF">ES692_09915</name>
</gene>